<organism evidence="3 4">
    <name type="scientific">Oryzias melastigma</name>
    <name type="common">Marine medaka</name>
    <dbReference type="NCBI Taxonomy" id="30732"/>
    <lineage>
        <taxon>Eukaryota</taxon>
        <taxon>Metazoa</taxon>
        <taxon>Chordata</taxon>
        <taxon>Craniata</taxon>
        <taxon>Vertebrata</taxon>
        <taxon>Euteleostomi</taxon>
        <taxon>Actinopterygii</taxon>
        <taxon>Neopterygii</taxon>
        <taxon>Teleostei</taxon>
        <taxon>Neoteleostei</taxon>
        <taxon>Acanthomorphata</taxon>
        <taxon>Ovalentaria</taxon>
        <taxon>Atherinomorphae</taxon>
        <taxon>Beloniformes</taxon>
        <taxon>Adrianichthyidae</taxon>
        <taxon>Oryziinae</taxon>
        <taxon>Oryzias</taxon>
    </lineage>
</organism>
<feature type="region of interest" description="Disordered" evidence="1">
    <location>
        <begin position="93"/>
        <end position="114"/>
    </location>
</feature>
<evidence type="ECO:0000313" key="3">
    <source>
        <dbReference type="EMBL" id="KAF6722917.1"/>
    </source>
</evidence>
<dbReference type="Proteomes" id="UP000646548">
    <property type="component" value="Unassembled WGS sequence"/>
</dbReference>
<feature type="chain" id="PRO_5032456155" evidence="2">
    <location>
        <begin position="17"/>
        <end position="114"/>
    </location>
</feature>
<evidence type="ECO:0000256" key="1">
    <source>
        <dbReference type="SAM" id="MobiDB-lite"/>
    </source>
</evidence>
<evidence type="ECO:0000256" key="2">
    <source>
        <dbReference type="SAM" id="SignalP"/>
    </source>
</evidence>
<dbReference type="AlphaFoldDB" id="A0A834BZK5"/>
<gene>
    <name evidence="3" type="ORF">FQA47_014849</name>
</gene>
<protein>
    <submittedName>
        <fullName evidence="3">Uncharacterized protein</fullName>
    </submittedName>
</protein>
<dbReference type="EMBL" id="WKFB01000445">
    <property type="protein sequence ID" value="KAF6722917.1"/>
    <property type="molecule type" value="Genomic_DNA"/>
</dbReference>
<comment type="caution">
    <text evidence="3">The sequence shown here is derived from an EMBL/GenBank/DDBJ whole genome shotgun (WGS) entry which is preliminary data.</text>
</comment>
<reference evidence="3" key="1">
    <citation type="journal article" name="BMC Genomics">
        <title>Long-read sequencing and de novo genome assembly of marine medaka (Oryzias melastigma).</title>
        <authorList>
            <person name="Liang P."/>
            <person name="Saqib H.S.A."/>
            <person name="Ni X."/>
            <person name="Shen Y."/>
        </authorList>
    </citation>
    <scope>NUCLEOTIDE SEQUENCE</scope>
    <source>
        <strain evidence="3">Bigg-433</strain>
    </source>
</reference>
<proteinExistence type="predicted"/>
<sequence length="114" mass="12541">MSCLIVFPSLFDGVFSFTTTSPSRRDGEKRGNFVRGQEVRNDADAFRSNFISLEIYPRSHQPSAGTCEKSTPLLTSLSRPLALISSLPVQAGIQTQERRRKRGVNAPVPFGGLN</sequence>
<keyword evidence="2" id="KW-0732">Signal</keyword>
<accession>A0A834BZK5</accession>
<feature type="signal peptide" evidence="2">
    <location>
        <begin position="1"/>
        <end position="16"/>
    </location>
</feature>
<evidence type="ECO:0000313" key="4">
    <source>
        <dbReference type="Proteomes" id="UP000646548"/>
    </source>
</evidence>
<name>A0A834BZK5_ORYME</name>